<reference evidence="10 11" key="1">
    <citation type="submission" date="2016-11" db="EMBL/GenBank/DDBJ databases">
        <authorList>
            <person name="Jaros S."/>
            <person name="Januszkiewicz K."/>
            <person name="Wedrychowicz H."/>
        </authorList>
    </citation>
    <scope>NUCLEOTIDE SEQUENCE [LARGE SCALE GENOMIC DNA]</scope>
    <source>
        <strain evidence="10 11">NF2</strain>
    </source>
</reference>
<evidence type="ECO:0000256" key="7">
    <source>
        <dbReference type="ARBA" id="ARBA00023288"/>
    </source>
</evidence>
<evidence type="ECO:0000259" key="8">
    <source>
        <dbReference type="Pfam" id="PF05504"/>
    </source>
</evidence>
<dbReference type="GO" id="GO:0009847">
    <property type="term" value="P:spore germination"/>
    <property type="evidence" value="ECO:0007669"/>
    <property type="project" value="InterPro"/>
</dbReference>
<evidence type="ECO:0000259" key="9">
    <source>
        <dbReference type="Pfam" id="PF25198"/>
    </source>
</evidence>
<evidence type="ECO:0000256" key="3">
    <source>
        <dbReference type="ARBA" id="ARBA00022544"/>
    </source>
</evidence>
<dbReference type="NCBIfam" id="TIGR02887">
    <property type="entry name" value="spore_ger_x_C"/>
    <property type="match status" value="1"/>
</dbReference>
<evidence type="ECO:0000313" key="11">
    <source>
        <dbReference type="Proteomes" id="UP000197781"/>
    </source>
</evidence>
<dbReference type="EMBL" id="CP018145">
    <property type="protein sequence ID" value="ASJ55787.1"/>
    <property type="molecule type" value="Genomic_DNA"/>
</dbReference>
<dbReference type="InterPro" id="IPR008844">
    <property type="entry name" value="Spore_GerAC-like"/>
</dbReference>
<dbReference type="InterPro" id="IPR038501">
    <property type="entry name" value="Spore_GerAC_C_sf"/>
</dbReference>
<dbReference type="PROSITE" id="PS51257">
    <property type="entry name" value="PROKAR_LIPOPROTEIN"/>
    <property type="match status" value="1"/>
</dbReference>
<sequence>MKEIKVLLCIVLVVFLAGCWDRKELNDLAIAVGIGIDKVQGGYQVSVQVVDPAEVAANKGKPGRSPVTLFTMNAPTIFEAVRKMTTISPRKIYMAHTRMLIFGEEVAREGIAPVVDFFSRDHEFRTDFYIAIARGTTARNILRVITPLEQIPSTEMFASLETSSKVWAPTAAVTMDQLITDFTSKGKQAVLTGVRLTGPASEGDKRNNVEQIDTPVLLQYTTLATFRGDKMINWLSEADSKAYSYITGKVKSTVGSMPCKGGGLLTMEVLHADAKIEATMKKGTPEVIVHIGLENDIGEVQCKLDLTEKGTIKELEEEAEKSLETLVTKAIANAKKHGVDIYGFGEAIHRKYPKVWKKIGSHWEKEFTKLPVHVIADVKIRRFGTINNAFEEK</sequence>
<feature type="domain" description="Spore germination protein N-terminal" evidence="9">
    <location>
        <begin position="21"/>
        <end position="195"/>
    </location>
</feature>
<dbReference type="AlphaFoldDB" id="A0A220ML12"/>
<dbReference type="KEGG" id="bfm:BP422_20855"/>
<dbReference type="Proteomes" id="UP000197781">
    <property type="component" value="Chromosome"/>
</dbReference>
<keyword evidence="4" id="KW-0732">Signal</keyword>
<organism evidence="10 11">
    <name type="scientific">Brevibacillus formosus</name>
    <dbReference type="NCBI Taxonomy" id="54913"/>
    <lineage>
        <taxon>Bacteria</taxon>
        <taxon>Bacillati</taxon>
        <taxon>Bacillota</taxon>
        <taxon>Bacilli</taxon>
        <taxon>Bacillales</taxon>
        <taxon>Paenibacillaceae</taxon>
        <taxon>Brevibacillus</taxon>
    </lineage>
</organism>
<dbReference type="GO" id="GO:0016020">
    <property type="term" value="C:membrane"/>
    <property type="evidence" value="ECO:0007669"/>
    <property type="project" value="UniProtKB-SubCell"/>
</dbReference>
<keyword evidence="3" id="KW-0309">Germination</keyword>
<gene>
    <name evidence="10" type="ORF">BP422_20855</name>
</gene>
<dbReference type="InterPro" id="IPR057336">
    <property type="entry name" value="GerAC_N"/>
</dbReference>
<keyword evidence="7" id="KW-0449">Lipoprotein</keyword>
<feature type="domain" description="Spore germination GerAC-like C-terminal" evidence="8">
    <location>
        <begin position="223"/>
        <end position="384"/>
    </location>
</feature>
<evidence type="ECO:0000256" key="1">
    <source>
        <dbReference type="ARBA" id="ARBA00004635"/>
    </source>
</evidence>
<evidence type="ECO:0000313" key="10">
    <source>
        <dbReference type="EMBL" id="ASJ55787.1"/>
    </source>
</evidence>
<dbReference type="Gene3D" id="3.30.300.210">
    <property type="entry name" value="Nutrient germinant receptor protein C, domain 3"/>
    <property type="match status" value="1"/>
</dbReference>
<dbReference type="Pfam" id="PF05504">
    <property type="entry name" value="Spore_GerAC"/>
    <property type="match status" value="1"/>
</dbReference>
<dbReference type="RefSeq" id="WP_088909414.1">
    <property type="nucleotide sequence ID" value="NZ_CP018145.1"/>
</dbReference>
<comment type="subcellular location">
    <subcellularLocation>
        <location evidence="1">Membrane</location>
        <topology evidence="1">Lipid-anchor</topology>
    </subcellularLocation>
</comment>
<proteinExistence type="inferred from homology"/>
<keyword evidence="6" id="KW-0564">Palmitate</keyword>
<dbReference type="Pfam" id="PF25198">
    <property type="entry name" value="Spore_GerAC_N"/>
    <property type="match status" value="1"/>
</dbReference>
<dbReference type="InterPro" id="IPR046953">
    <property type="entry name" value="Spore_GerAC-like_C"/>
</dbReference>
<keyword evidence="5" id="KW-0472">Membrane</keyword>
<evidence type="ECO:0000256" key="5">
    <source>
        <dbReference type="ARBA" id="ARBA00023136"/>
    </source>
</evidence>
<comment type="similarity">
    <text evidence="2">Belongs to the GerABKC lipoprotein family.</text>
</comment>
<name>A0A220ML12_9BACL</name>
<accession>A0A220ML12</accession>
<evidence type="ECO:0000256" key="4">
    <source>
        <dbReference type="ARBA" id="ARBA00022729"/>
    </source>
</evidence>
<evidence type="ECO:0000256" key="2">
    <source>
        <dbReference type="ARBA" id="ARBA00007886"/>
    </source>
</evidence>
<evidence type="ECO:0000256" key="6">
    <source>
        <dbReference type="ARBA" id="ARBA00023139"/>
    </source>
</evidence>
<protein>
    <submittedName>
        <fullName evidence="10">Spore gernimation protein GerC</fullName>
    </submittedName>
</protein>
<dbReference type="PANTHER" id="PTHR35789:SF1">
    <property type="entry name" value="SPORE GERMINATION PROTEIN B3"/>
    <property type="match status" value="1"/>
</dbReference>
<dbReference type="PANTHER" id="PTHR35789">
    <property type="entry name" value="SPORE GERMINATION PROTEIN B3"/>
    <property type="match status" value="1"/>
</dbReference>